<accession>A0AC61R3B1</accession>
<evidence type="ECO:0000313" key="1">
    <source>
        <dbReference type="EMBL" id="TGY00750.1"/>
    </source>
</evidence>
<keyword evidence="2" id="KW-1185">Reference proteome</keyword>
<dbReference type="Proteomes" id="UP000307720">
    <property type="component" value="Unassembled WGS sequence"/>
</dbReference>
<dbReference type="EMBL" id="SRZB01000001">
    <property type="protein sequence ID" value="TGY00750.1"/>
    <property type="molecule type" value="Genomic_DNA"/>
</dbReference>
<gene>
    <name evidence="1" type="ORF">E5357_00835</name>
</gene>
<sequence>MKSLWMNITEKSEGNVIDFSVNTNPFGISERVRESLTEIVDILEFYPDSDCGRLRGMLADKYNISKDSILCGNGADDLLYRLIFAERPRKAVVIEPTFEEYSRALRIAGCEVIHYQMSRERMFDLDDGVLEVLNQDIDMVFLCNPNNPTGCLTAPPLLKCILEKCVQNDSLLVVDECFMEFIPDWKGRTVKQKAADSRKLVVIDAFTKTYALAGFRLGYCISGNQELLASMKGWGQGFGVSVPAQFAGICSLEDKEYMEKTYIFLEEERAWLSERLVKLGMELVPSKTNYLLLRSPGVDIREQLEQKRMKVRDCSQFYGLGREYCRIAIRMHEENKQLVLALEEIEKVNRKKRFASK</sequence>
<keyword evidence="1" id="KW-0032">Aminotransferase</keyword>
<protein>
    <submittedName>
        <fullName evidence="1">Aminotransferase class I/II-fold pyridoxal phosphate-dependent enzyme</fullName>
    </submittedName>
</protein>
<keyword evidence="1" id="KW-0808">Transferase</keyword>
<name>A0AC61R3B1_9FIRM</name>
<proteinExistence type="predicted"/>
<reference evidence="1" key="1">
    <citation type="submission" date="2019-04" db="EMBL/GenBank/DDBJ databases">
        <title>Microbes associate with the intestines of laboratory mice.</title>
        <authorList>
            <person name="Navarre W."/>
            <person name="Wong E."/>
            <person name="Huang K."/>
            <person name="Tropini C."/>
            <person name="Ng K."/>
            <person name="Yu B."/>
        </authorList>
    </citation>
    <scope>NUCLEOTIDE SEQUENCE</scope>
    <source>
        <strain evidence="1">NM72_1-8</strain>
    </source>
</reference>
<organism evidence="1 2">
    <name type="scientific">Hominisplanchenecus murintestinalis</name>
    <dbReference type="NCBI Taxonomy" id="2941517"/>
    <lineage>
        <taxon>Bacteria</taxon>
        <taxon>Bacillati</taxon>
        <taxon>Bacillota</taxon>
        <taxon>Clostridia</taxon>
        <taxon>Lachnospirales</taxon>
        <taxon>Lachnospiraceae</taxon>
        <taxon>Hominisplanchenecus</taxon>
    </lineage>
</organism>
<evidence type="ECO:0000313" key="2">
    <source>
        <dbReference type="Proteomes" id="UP000307720"/>
    </source>
</evidence>
<comment type="caution">
    <text evidence="1">The sequence shown here is derived from an EMBL/GenBank/DDBJ whole genome shotgun (WGS) entry which is preliminary data.</text>
</comment>